<dbReference type="PANTHER" id="PTHR47520:SF2">
    <property type="entry name" value="CX DOMAIN-CONTAINING PROTEIN"/>
    <property type="match status" value="1"/>
</dbReference>
<dbReference type="InterPro" id="IPR002619">
    <property type="entry name" value="CX"/>
</dbReference>
<dbReference type="Proteomes" id="UP000095282">
    <property type="component" value="Unplaced"/>
</dbReference>
<dbReference type="Pfam" id="PF01705">
    <property type="entry name" value="CX"/>
    <property type="match status" value="1"/>
</dbReference>
<feature type="signal peptide" evidence="2">
    <location>
        <begin position="1"/>
        <end position="26"/>
    </location>
</feature>
<organism evidence="4 5">
    <name type="scientific">Caenorhabditis tropicalis</name>
    <dbReference type="NCBI Taxonomy" id="1561998"/>
    <lineage>
        <taxon>Eukaryota</taxon>
        <taxon>Metazoa</taxon>
        <taxon>Ecdysozoa</taxon>
        <taxon>Nematoda</taxon>
        <taxon>Chromadorea</taxon>
        <taxon>Rhabditida</taxon>
        <taxon>Rhabditina</taxon>
        <taxon>Rhabditomorpha</taxon>
        <taxon>Rhabditoidea</taxon>
        <taxon>Rhabditidae</taxon>
        <taxon>Peloderinae</taxon>
        <taxon>Caenorhabditis</taxon>
    </lineage>
</organism>
<keyword evidence="1" id="KW-1133">Transmembrane helix</keyword>
<evidence type="ECO:0000313" key="4">
    <source>
        <dbReference type="Proteomes" id="UP000095282"/>
    </source>
</evidence>
<feature type="domain" description="CX" evidence="3">
    <location>
        <begin position="54"/>
        <end position="105"/>
    </location>
</feature>
<reference evidence="5" key="1">
    <citation type="submission" date="2016-11" db="UniProtKB">
        <authorList>
            <consortium name="WormBaseParasite"/>
        </authorList>
    </citation>
    <scope>IDENTIFICATION</scope>
</reference>
<keyword evidence="2" id="KW-0732">Signal</keyword>
<protein>
    <submittedName>
        <fullName evidence="5">CX domain-containing protein</fullName>
    </submittedName>
</protein>
<evidence type="ECO:0000256" key="1">
    <source>
        <dbReference type="SAM" id="Phobius"/>
    </source>
</evidence>
<evidence type="ECO:0000259" key="3">
    <source>
        <dbReference type="Pfam" id="PF01705"/>
    </source>
</evidence>
<proteinExistence type="predicted"/>
<evidence type="ECO:0000256" key="2">
    <source>
        <dbReference type="SAM" id="SignalP"/>
    </source>
</evidence>
<keyword evidence="4" id="KW-1185">Reference proteome</keyword>
<dbReference type="AlphaFoldDB" id="A0A1I7V1Y9"/>
<name>A0A1I7V1Y9_9PELO</name>
<evidence type="ECO:0000313" key="5">
    <source>
        <dbReference type="WBParaSite" id="Csp11.Scaffold630.g21584.t2"/>
    </source>
</evidence>
<keyword evidence="1" id="KW-0472">Membrane</keyword>
<feature type="transmembrane region" description="Helical" evidence="1">
    <location>
        <begin position="109"/>
        <end position="128"/>
    </location>
</feature>
<feature type="chain" id="PRO_5009309801" evidence="2">
    <location>
        <begin position="27"/>
        <end position="192"/>
    </location>
</feature>
<dbReference type="PANTHER" id="PTHR47520">
    <property type="entry name" value="CX DOMAIN-CONTAINING PROTEIN-RELATED"/>
    <property type="match status" value="1"/>
</dbReference>
<dbReference type="WBParaSite" id="Csp11.Scaffold630.g21584.t2">
    <property type="protein sequence ID" value="Csp11.Scaffold630.g21584.t2"/>
    <property type="gene ID" value="Csp11.Scaffold630.g21584"/>
</dbReference>
<keyword evidence="1" id="KW-0812">Transmembrane</keyword>
<dbReference type="STRING" id="1561998.A0A1I7V1Y9"/>
<accession>A0A1I7V1Y9</accession>
<sequence length="192" mass="21695">MISLSIISTMMKNLLVFLAMSSVIFGENTDAPYKLIKNISDPVLIGKTELFWTYQLVIGKPVHCVVHINADEWEHGEYIFINGTKPNILHYSCPFGSRCARFQCLSEDVTIPVLGFVAFVVGICVCCAKSGSRSQRQRRREYVQHDSEGEGYELMDQNRVRLVVELPIDETTEMEDVFDDPPSAGEVQEEIV</sequence>